<dbReference type="OrthoDB" id="177947at2"/>
<dbReference type="Proteomes" id="UP000326336">
    <property type="component" value="Unassembled WGS sequence"/>
</dbReference>
<dbReference type="Gene3D" id="2.160.20.10">
    <property type="entry name" value="Single-stranded right-handed beta-helix, Pectin lyase-like"/>
    <property type="match status" value="1"/>
</dbReference>
<protein>
    <recommendedName>
        <fullName evidence="2">alpha-amylase</fullName>
        <ecNumber evidence="2">3.2.1.1</ecNumber>
    </recommendedName>
    <alternativeName>
        <fullName evidence="3">1,4-alpha-D-glucan glucanohydrolase</fullName>
    </alternativeName>
</protein>
<keyword evidence="5" id="KW-0472">Membrane</keyword>
<dbReference type="Gene3D" id="2.60.120.260">
    <property type="entry name" value="Galactose-binding domain-like"/>
    <property type="match status" value="1"/>
</dbReference>
<evidence type="ECO:0000313" key="8">
    <source>
        <dbReference type="Proteomes" id="UP000326336"/>
    </source>
</evidence>
<dbReference type="Pfam" id="PF13229">
    <property type="entry name" value="Beta_helix"/>
    <property type="match status" value="1"/>
</dbReference>
<evidence type="ECO:0000313" key="7">
    <source>
        <dbReference type="EMBL" id="KAB5607739.1"/>
    </source>
</evidence>
<accession>A0A5N5RL98</accession>
<keyword evidence="5" id="KW-0812">Transmembrane</keyword>
<dbReference type="GO" id="GO:0004556">
    <property type="term" value="F:alpha-amylase activity"/>
    <property type="evidence" value="ECO:0007669"/>
    <property type="project" value="UniProtKB-EC"/>
</dbReference>
<dbReference type="Gene3D" id="2.60.40.10">
    <property type="entry name" value="Immunoglobulins"/>
    <property type="match status" value="1"/>
</dbReference>
<evidence type="ECO:0000256" key="2">
    <source>
        <dbReference type="ARBA" id="ARBA00012595"/>
    </source>
</evidence>
<dbReference type="EC" id="3.2.1.1" evidence="2"/>
<organism evidence="7 8">
    <name type="scientific">Bifidobacterium jacchi</name>
    <dbReference type="NCBI Taxonomy" id="2490545"/>
    <lineage>
        <taxon>Bacteria</taxon>
        <taxon>Bacillati</taxon>
        <taxon>Actinomycetota</taxon>
        <taxon>Actinomycetes</taxon>
        <taxon>Bifidobacteriales</taxon>
        <taxon>Bifidobacteriaceae</taxon>
        <taxon>Bifidobacterium</taxon>
    </lineage>
</organism>
<evidence type="ECO:0000256" key="3">
    <source>
        <dbReference type="ARBA" id="ARBA00030238"/>
    </source>
</evidence>
<dbReference type="InterPro" id="IPR013783">
    <property type="entry name" value="Ig-like_fold"/>
</dbReference>
<dbReference type="InterPro" id="IPR006626">
    <property type="entry name" value="PbH1"/>
</dbReference>
<feature type="domain" description="Right handed beta helix" evidence="6">
    <location>
        <begin position="334"/>
        <end position="471"/>
    </location>
</feature>
<feature type="compositionally biased region" description="Low complexity" evidence="4">
    <location>
        <begin position="1004"/>
        <end position="1039"/>
    </location>
</feature>
<keyword evidence="5" id="KW-1133">Transmembrane helix</keyword>
<dbReference type="AlphaFoldDB" id="A0A5N5RL98"/>
<reference evidence="7 8" key="1">
    <citation type="journal article" date="2019" name="Int. J. Syst. Evol. Microbiol.">
        <title>Bifidobacterium jacchi sp. nov., isolated from the faeces of a baby common marmoset (Callithrix jacchus).</title>
        <authorList>
            <person name="Modesto M."/>
            <person name="Watanabe K."/>
            <person name="Arita M."/>
            <person name="Satti M."/>
            <person name="Oki K."/>
            <person name="Sciavilla P."/>
            <person name="Patavino C."/>
            <person name="Camma C."/>
            <person name="Michelini S."/>
            <person name="Sgorbati B."/>
            <person name="Mattarelli P."/>
        </authorList>
    </citation>
    <scope>NUCLEOTIDE SEQUENCE [LARGE SCALE GENOMIC DNA]</scope>
    <source>
        <strain evidence="7 8">MRM 9.3</strain>
    </source>
</reference>
<dbReference type="SUPFAM" id="SSF49478">
    <property type="entry name" value="Cna protein B-type domain"/>
    <property type="match status" value="1"/>
</dbReference>
<proteinExistence type="predicted"/>
<gene>
    <name evidence="7" type="ORF">EHS19_03690</name>
</gene>
<sequence>MQCKPKKENHMVFGVGVKSRAVAVAAIGAMLVGAIAPMAHADELPARLYVEQDAKASGTTYYVSTSGKDTNSGTSEDSPWTLEKVNETTFKPGDRILFKAGETWQATGDAKLDYDDPTALLHPLGSGNADAKIALGSYGSENGSRPVLKGNAKVNDVVQLKDQEYWDISGLDVSNEAAGFTGNDEGGKIDANNGALVDDLRGIHIYGQDAAKLSGFDLHDLYVHDVTGEVAWITQSQIAKDFDKAKADMAKSSNGVLMAGGWDFSKRTGGILMETFKPSGEPTVFSDVLVEKNDFKRNSFGAFTIKQWYGGKNKYAAWDGRASNGYQSKARMHTNVVVRDNNIDQKGVYNGDGVYLTSVRGGRVENNVIAHPGVCGIELYFADDVIVEGNEVYDSQKKAGGSDSNGIDPDRNVTNTIIQRNYIHNSGEGILLCGYDYNTVIIRYNVIADSGWATFHGYVWGGHFEIYNNVIYQSSRSWNGPWVNSSNSGNDTWHLTNNIFYYNRGDGTRAPGGYQTDKKITYDHNVYVNAAKNAKDANAITIENENPFEGVLKTGNEEVGLDEVAVLKPVDARLNDIGVAYTLDTKTFTFNYLKADDVTARDFAGNAVSSTPDPGIYEVSFTGVGGTLTDAYAATVAGATVTFKDAQSGKTYAATTGASGRYQIADIPAGDYGVTVTGADGKTLLDTKATVNAEYTVVDLRAVSDTGTLAGTVKDLEGNPVKDAQIAVTVGGRKFDATTDGQGRYTVKDVPVTTETATAAVTAAKDGYRTASAQDDVTVKAGAVTQVDFTLPAISTLELDAKNADISNDGLTKRDVTDGSFSGGSWAAFENGKNGSYAEYTFKVPQKDVYDLTVFTKDKNNRATVQLSIDGVNTGEPMVMSGSNSDTRKSYGFEDVKLGSGEHTIRFTITDTAKGSLFGLDALTYAVQSPKPAIAVVDKTDLAGNLAEADKLDEKAYTAVSWEQFAEARQNARAVLDDAFATTDEVTKAIERLNDAKGKLVAADSDGGSDNGGSDNNNGGSDNGGSDNNNGGSDNNNGGSNNGGSDNGGSDNGGSDNGGSDNNGSNNGDGQNDAGDKAHGDKPQTGTLSRTGAGVTSVAVAVALLAIASGIVFAVRRKA</sequence>
<dbReference type="Gene3D" id="1.20.1270.70">
    <property type="entry name" value="Designed single chain three-helix bundle"/>
    <property type="match status" value="1"/>
</dbReference>
<comment type="caution">
    <text evidence="7">The sequence shown here is derived from an EMBL/GenBank/DDBJ whole genome shotgun (WGS) entry which is preliminary data.</text>
</comment>
<dbReference type="SUPFAM" id="SSF51126">
    <property type="entry name" value="Pectin lyase-like"/>
    <property type="match status" value="1"/>
</dbReference>
<feature type="compositionally biased region" description="Low complexity" evidence="4">
    <location>
        <begin position="1058"/>
        <end position="1070"/>
    </location>
</feature>
<feature type="transmembrane region" description="Helical" evidence="5">
    <location>
        <begin position="1092"/>
        <end position="1115"/>
    </location>
</feature>
<feature type="region of interest" description="Disordered" evidence="4">
    <location>
        <begin position="1001"/>
        <end position="1091"/>
    </location>
</feature>
<evidence type="ECO:0000256" key="1">
    <source>
        <dbReference type="ARBA" id="ARBA00000548"/>
    </source>
</evidence>
<evidence type="ECO:0000256" key="4">
    <source>
        <dbReference type="SAM" id="MobiDB-lite"/>
    </source>
</evidence>
<keyword evidence="8" id="KW-1185">Reference proteome</keyword>
<comment type="catalytic activity">
    <reaction evidence="1">
        <text>Endohydrolysis of (1-&gt;4)-alpha-D-glucosidic linkages in polysaccharides containing three or more (1-&gt;4)-alpha-linked D-glucose units.</text>
        <dbReference type="EC" id="3.2.1.1"/>
    </reaction>
</comment>
<evidence type="ECO:0000256" key="5">
    <source>
        <dbReference type="SAM" id="Phobius"/>
    </source>
</evidence>
<dbReference type="Gene3D" id="2.60.40.1120">
    <property type="entry name" value="Carboxypeptidase-like, regulatory domain"/>
    <property type="match status" value="1"/>
</dbReference>
<dbReference type="InterPro" id="IPR013784">
    <property type="entry name" value="Carb-bd-like_fold"/>
</dbReference>
<dbReference type="Pfam" id="PF13620">
    <property type="entry name" value="CarboxypepD_reg"/>
    <property type="match status" value="2"/>
</dbReference>
<dbReference type="SUPFAM" id="SSF49785">
    <property type="entry name" value="Galactose-binding domain-like"/>
    <property type="match status" value="1"/>
</dbReference>
<dbReference type="InterPro" id="IPR012334">
    <property type="entry name" value="Pectin_lyas_fold"/>
</dbReference>
<name>A0A5N5RL98_9BIFI</name>
<evidence type="ECO:0000259" key="6">
    <source>
        <dbReference type="Pfam" id="PF13229"/>
    </source>
</evidence>
<dbReference type="InterPro" id="IPR011050">
    <property type="entry name" value="Pectin_lyase_fold/virulence"/>
</dbReference>
<dbReference type="InterPro" id="IPR008979">
    <property type="entry name" value="Galactose-bd-like_sf"/>
</dbReference>
<dbReference type="EMBL" id="RQSP01000008">
    <property type="protein sequence ID" value="KAB5607739.1"/>
    <property type="molecule type" value="Genomic_DNA"/>
</dbReference>
<dbReference type="SMART" id="SM00710">
    <property type="entry name" value="PbH1"/>
    <property type="match status" value="7"/>
</dbReference>
<dbReference type="GO" id="GO:0030246">
    <property type="term" value="F:carbohydrate binding"/>
    <property type="evidence" value="ECO:0007669"/>
    <property type="project" value="InterPro"/>
</dbReference>
<dbReference type="SUPFAM" id="SSF49452">
    <property type="entry name" value="Starch-binding domain-like"/>
    <property type="match status" value="1"/>
</dbReference>
<dbReference type="GO" id="GO:0005975">
    <property type="term" value="P:carbohydrate metabolic process"/>
    <property type="evidence" value="ECO:0007669"/>
    <property type="project" value="UniProtKB-ARBA"/>
</dbReference>
<dbReference type="InterPro" id="IPR039448">
    <property type="entry name" value="Beta_helix"/>
</dbReference>
<feature type="compositionally biased region" description="Gly residues" evidence="4">
    <location>
        <begin position="1040"/>
        <end position="1057"/>
    </location>
</feature>